<reference evidence="8" key="1">
    <citation type="journal article" date="2019" name="Int. J. Syst. Evol. Microbiol.">
        <title>The Global Catalogue of Microorganisms (GCM) 10K type strain sequencing project: providing services to taxonomists for standard genome sequencing and annotation.</title>
        <authorList>
            <consortium name="The Broad Institute Genomics Platform"/>
            <consortium name="The Broad Institute Genome Sequencing Center for Infectious Disease"/>
            <person name="Wu L."/>
            <person name="Ma J."/>
        </authorList>
    </citation>
    <scope>NUCLEOTIDE SEQUENCE [LARGE SCALE GENOMIC DNA]</scope>
    <source>
        <strain evidence="8">CCUG 54356</strain>
    </source>
</reference>
<keyword evidence="3 5" id="KW-1133">Transmembrane helix</keyword>
<comment type="caution">
    <text evidence="7">The sequence shown here is derived from an EMBL/GenBank/DDBJ whole genome shotgun (WGS) entry which is preliminary data.</text>
</comment>
<name>A0ABW3UEG9_9GAMM</name>
<organism evidence="7 8">
    <name type="scientific">Microbulbifer celer</name>
    <dbReference type="NCBI Taxonomy" id="435905"/>
    <lineage>
        <taxon>Bacteria</taxon>
        <taxon>Pseudomonadati</taxon>
        <taxon>Pseudomonadota</taxon>
        <taxon>Gammaproteobacteria</taxon>
        <taxon>Cellvibrionales</taxon>
        <taxon>Microbulbiferaceae</taxon>
        <taxon>Microbulbifer</taxon>
    </lineage>
</organism>
<evidence type="ECO:0000313" key="8">
    <source>
        <dbReference type="Proteomes" id="UP001597264"/>
    </source>
</evidence>
<gene>
    <name evidence="7" type="ORF">ACFQ2X_14750</name>
</gene>
<comment type="subcellular location">
    <subcellularLocation>
        <location evidence="1">Membrane</location>
        <topology evidence="1">Multi-pass membrane protein</topology>
    </subcellularLocation>
</comment>
<feature type="transmembrane region" description="Helical" evidence="5">
    <location>
        <begin position="143"/>
        <end position="161"/>
    </location>
</feature>
<sequence length="592" mass="62695">MKALFNNGPAHWLGRFLPAAIWLPGYSLSTLQKDLLAAVIVTIMLIPQSLAYALLAGLPAEVGLYASIAPLVAYALFGSSRTLSVGPVAVASLMSAAALGQVAAQNTADYLLAAMLLALLSGLFLLLLGVLRLGFLANFLSHPVISGFITASGILIAVSQLKHLMGVAASGDNLPELLHSILAGMGEINLYTLVLGTAVVGFLIWSRGGAVALLRRLSVSENTASLLVKAAPVVGVIATIVLAGGLDLEGRGVQLVGEIPGGLPSFGLPNFSLTLLQQLMVPAIMISIIGYVESISVGKTLAAKRRQKIDMNQELIGLGAANMASGLSGGFPVTGGFSRSVVNFDAGAETQMASVMTAIGIALAAMFLTPYLYYLPKATLAATIIVAVLSLVDFSILQKTWRYSPSDFFAVMITIVVTLLFGVEIGVSCGVVASIVLFLYRTSKPHIAEVGLVEGTEHFRNIQRHQVHTVPQILSVRVDESLMFSNAAFLEERIYSDIAATPELKHVILMCSAINEIDWSALEALESINDQLQTAGICFHLSEVKGPVMDALAKSGFLDQLSGKIFFTQYEAFTTLRENFTGGEDGNVQENR</sequence>
<evidence type="ECO:0000256" key="5">
    <source>
        <dbReference type="SAM" id="Phobius"/>
    </source>
</evidence>
<dbReference type="InterPro" id="IPR011547">
    <property type="entry name" value="SLC26A/SulP_dom"/>
</dbReference>
<feature type="transmembrane region" description="Helical" evidence="5">
    <location>
        <begin position="62"/>
        <end position="78"/>
    </location>
</feature>
<dbReference type="PROSITE" id="PS50801">
    <property type="entry name" value="STAS"/>
    <property type="match status" value="1"/>
</dbReference>
<dbReference type="RefSeq" id="WP_230438977.1">
    <property type="nucleotide sequence ID" value="NZ_CP087715.1"/>
</dbReference>
<feature type="transmembrane region" description="Helical" evidence="5">
    <location>
        <begin position="226"/>
        <end position="246"/>
    </location>
</feature>
<feature type="transmembrane region" description="Helical" evidence="5">
    <location>
        <begin position="353"/>
        <end position="373"/>
    </location>
</feature>
<feature type="transmembrane region" description="Helical" evidence="5">
    <location>
        <begin position="409"/>
        <end position="440"/>
    </location>
</feature>
<dbReference type="InterPro" id="IPR002645">
    <property type="entry name" value="STAS_dom"/>
</dbReference>
<dbReference type="InterPro" id="IPR036513">
    <property type="entry name" value="STAS_dom_sf"/>
</dbReference>
<keyword evidence="4 5" id="KW-0472">Membrane</keyword>
<dbReference type="EMBL" id="JBHTLR010000019">
    <property type="protein sequence ID" value="MFD1217864.1"/>
    <property type="molecule type" value="Genomic_DNA"/>
</dbReference>
<dbReference type="SUPFAM" id="SSF52091">
    <property type="entry name" value="SpoIIaa-like"/>
    <property type="match status" value="1"/>
</dbReference>
<proteinExistence type="predicted"/>
<evidence type="ECO:0000256" key="3">
    <source>
        <dbReference type="ARBA" id="ARBA00022989"/>
    </source>
</evidence>
<dbReference type="Proteomes" id="UP001597264">
    <property type="component" value="Unassembled WGS sequence"/>
</dbReference>
<evidence type="ECO:0000256" key="1">
    <source>
        <dbReference type="ARBA" id="ARBA00004141"/>
    </source>
</evidence>
<accession>A0ABW3UEG9</accession>
<feature type="transmembrane region" description="Helical" evidence="5">
    <location>
        <begin position="315"/>
        <end position="333"/>
    </location>
</feature>
<dbReference type="Gene3D" id="3.30.750.24">
    <property type="entry name" value="STAS domain"/>
    <property type="match status" value="1"/>
</dbReference>
<feature type="transmembrane region" description="Helical" evidence="5">
    <location>
        <begin position="275"/>
        <end position="294"/>
    </location>
</feature>
<dbReference type="CDD" id="cd07042">
    <property type="entry name" value="STAS_SulP_like_sulfate_transporter"/>
    <property type="match status" value="1"/>
</dbReference>
<feature type="transmembrane region" description="Helical" evidence="5">
    <location>
        <begin position="380"/>
        <end position="397"/>
    </location>
</feature>
<dbReference type="PANTHER" id="PTHR11814">
    <property type="entry name" value="SULFATE TRANSPORTER"/>
    <property type="match status" value="1"/>
</dbReference>
<feature type="transmembrane region" description="Helical" evidence="5">
    <location>
        <begin position="181"/>
        <end position="205"/>
    </location>
</feature>
<feature type="transmembrane region" description="Helical" evidence="5">
    <location>
        <begin position="85"/>
        <end position="104"/>
    </location>
</feature>
<keyword evidence="2 5" id="KW-0812">Transmembrane</keyword>
<evidence type="ECO:0000259" key="6">
    <source>
        <dbReference type="PROSITE" id="PS50801"/>
    </source>
</evidence>
<feature type="transmembrane region" description="Helical" evidence="5">
    <location>
        <begin position="35"/>
        <end position="56"/>
    </location>
</feature>
<evidence type="ECO:0000256" key="4">
    <source>
        <dbReference type="ARBA" id="ARBA00023136"/>
    </source>
</evidence>
<dbReference type="Pfam" id="PF01740">
    <property type="entry name" value="STAS"/>
    <property type="match status" value="1"/>
</dbReference>
<dbReference type="Pfam" id="PF00916">
    <property type="entry name" value="Sulfate_transp"/>
    <property type="match status" value="1"/>
</dbReference>
<protein>
    <submittedName>
        <fullName evidence="7">SulP family inorganic anion transporter</fullName>
    </submittedName>
</protein>
<dbReference type="NCBIfam" id="TIGR00815">
    <property type="entry name" value="sulP"/>
    <property type="match status" value="1"/>
</dbReference>
<evidence type="ECO:0000313" key="7">
    <source>
        <dbReference type="EMBL" id="MFD1217864.1"/>
    </source>
</evidence>
<dbReference type="InterPro" id="IPR001902">
    <property type="entry name" value="SLC26A/SulP_fam"/>
</dbReference>
<keyword evidence="8" id="KW-1185">Reference proteome</keyword>
<evidence type="ECO:0000256" key="2">
    <source>
        <dbReference type="ARBA" id="ARBA00022692"/>
    </source>
</evidence>
<feature type="domain" description="STAS" evidence="6">
    <location>
        <begin position="463"/>
        <end position="583"/>
    </location>
</feature>
<feature type="transmembrane region" description="Helical" evidence="5">
    <location>
        <begin position="110"/>
        <end position="131"/>
    </location>
</feature>